<accession>C6W068</accession>
<dbReference type="NCBIfam" id="TIGR04183">
    <property type="entry name" value="Por_Secre_tail"/>
    <property type="match status" value="1"/>
</dbReference>
<dbReference type="SUPFAM" id="SSF50985">
    <property type="entry name" value="RCC1/BLIP-II"/>
    <property type="match status" value="1"/>
</dbReference>
<dbReference type="HOGENOM" id="CLU_294536_0_0_10"/>
<dbReference type="InterPro" id="IPR009091">
    <property type="entry name" value="RCC1/BLIP-II"/>
</dbReference>
<evidence type="ECO:0000313" key="3">
    <source>
        <dbReference type="EMBL" id="ACT91802.1"/>
    </source>
</evidence>
<dbReference type="InterPro" id="IPR013783">
    <property type="entry name" value="Ig-like_fold"/>
</dbReference>
<sequence>MKSNFTVLTRGLLWFLLLSAKSLFAQLGCYSASGCQDYSNFGYASTVALTLEYDNYVSGWHSSAVRDIDGSFKVWGELSKADGAGAHLIPREVNATNYPGLTGAPLKMGIGSASRNTVQYVLLTSDNKLWVWGRAGAVVDAALTNNVNNVIVETGQPAVNVTPFQQLSIGLPAGVTAANVKMMFVTSGSIVITTCGDGRVYTLSQSSWVRGVIGGNSLSWNVVQKESGGDLTDIVAARGSRSGVIALDNSGNLWVYGANSWDGIATASANRSRAVPQALPPAGAGAKIKMIGTTNAFTNTVTHYVLYEDGRLFALGANDRKQLGNWDPANANQATWTQPRYTSAAGPVMNDIKWISPQEHDGLYGFINVLTNGQKIFNWGQESGYALGRGVHASVSGSTPVDPGEPASFEAGYANSEIISLESGGHTTMMLRECEDDFGYIGHRIHGSMGDNIDTDVTDNTVHFRTSAVQVCGAVTTDASLTVSSPGPFLSGSSVTFVGAPSGGTYAIDASLTTAAGATINPVTGVASIPSAGTLRVNYTINSATCGAVVVNQLVNVERMISIPGNVWIDANGDAIVDGTESGTANGFWANLLDPQGNVVASVEVAADGSYNIEVRSGLLTSIGDYSVVLTNGSRNIGDIVTASDTPLNGYGYTGTNRGGTTSVAPSNNTGAVNLGSLNTLPVTTTALDPVNFGIQTPPVADPKSYSVPNSAFSATPPAAFPVNAGYQSIPASSSSLTGYTTGGSLSGSDAEDCAAAGTCATGTSTTFSIHTINANTLVYYDFGGATGIQQIDVSGGPVTIPDFNVNSLVIYGKVGSGTAGSEFGFIYSMTDEAGTTSTPVAYTIATESALPVTLISFEASTEMNTVHLAWATASEENSRGFEIERSTNASDWTNIGFVASQSSETGSASRLDYSFTDTSIRKGISYYRLKMIDQDGTFAYSQIRSIRVDGGDQPLVYPNPVADGELTIGPSAPGPHRVEVSNLAGIRVMQLHSGDHRRLDVRRLATGMYILRVTYASGEMQSCTFFVK</sequence>
<dbReference type="STRING" id="471854.Dfer_0537"/>
<feature type="signal peptide" evidence="1">
    <location>
        <begin position="1"/>
        <end position="25"/>
    </location>
</feature>
<proteinExistence type="predicted"/>
<dbReference type="AlphaFoldDB" id="C6W068"/>
<feature type="domain" description="Secretion system C-terminal sorting" evidence="2">
    <location>
        <begin position="957"/>
        <end position="1019"/>
    </location>
</feature>
<keyword evidence="4" id="KW-1185">Reference proteome</keyword>
<dbReference type="PROSITE" id="PS51257">
    <property type="entry name" value="PROKAR_LIPOPROTEIN"/>
    <property type="match status" value="1"/>
</dbReference>
<gene>
    <name evidence="3" type="ordered locus">Dfer_0537</name>
</gene>
<dbReference type="Gene3D" id="2.130.10.30">
    <property type="entry name" value="Regulator of chromosome condensation 1/beta-lactamase-inhibitor protein II"/>
    <property type="match status" value="1"/>
</dbReference>
<dbReference type="eggNOG" id="COG5184">
    <property type="taxonomic scope" value="Bacteria"/>
</dbReference>
<reference evidence="3 4" key="1">
    <citation type="journal article" date="2009" name="Stand. Genomic Sci.">
        <title>Complete genome sequence of Dyadobacter fermentans type strain (NS114).</title>
        <authorList>
            <person name="Lang E."/>
            <person name="Lapidus A."/>
            <person name="Chertkov O."/>
            <person name="Brettin T."/>
            <person name="Detter J.C."/>
            <person name="Han C."/>
            <person name="Copeland A."/>
            <person name="Glavina Del Rio T."/>
            <person name="Nolan M."/>
            <person name="Chen F."/>
            <person name="Lucas S."/>
            <person name="Tice H."/>
            <person name="Cheng J.F."/>
            <person name="Land M."/>
            <person name="Hauser L."/>
            <person name="Chang Y.J."/>
            <person name="Jeffries C.D."/>
            <person name="Kopitz M."/>
            <person name="Bruce D."/>
            <person name="Goodwin L."/>
            <person name="Pitluck S."/>
            <person name="Ovchinnikova G."/>
            <person name="Pati A."/>
            <person name="Ivanova N."/>
            <person name="Mavrommatis K."/>
            <person name="Chen A."/>
            <person name="Palaniappan K."/>
            <person name="Chain P."/>
            <person name="Bristow J."/>
            <person name="Eisen J.A."/>
            <person name="Markowitz V."/>
            <person name="Hugenholtz P."/>
            <person name="Goker M."/>
            <person name="Rohde M."/>
            <person name="Kyrpides N.C."/>
            <person name="Klenk H.P."/>
        </authorList>
    </citation>
    <scope>NUCLEOTIDE SEQUENCE [LARGE SCALE GENOMIC DNA]</scope>
    <source>
        <strain evidence="4">ATCC 700827 / DSM 18053 / CIP 107007 / KCTC 52180 / NS114</strain>
    </source>
</reference>
<evidence type="ECO:0000256" key="1">
    <source>
        <dbReference type="SAM" id="SignalP"/>
    </source>
</evidence>
<dbReference type="InterPro" id="IPR026444">
    <property type="entry name" value="Secre_tail"/>
</dbReference>
<organism evidence="3 4">
    <name type="scientific">Dyadobacter fermentans (strain ATCC 700827 / DSM 18053 / CIP 107007 / KCTC 52180 / NS114)</name>
    <dbReference type="NCBI Taxonomy" id="471854"/>
    <lineage>
        <taxon>Bacteria</taxon>
        <taxon>Pseudomonadati</taxon>
        <taxon>Bacteroidota</taxon>
        <taxon>Cytophagia</taxon>
        <taxon>Cytophagales</taxon>
        <taxon>Spirosomataceae</taxon>
        <taxon>Dyadobacter</taxon>
    </lineage>
</organism>
<evidence type="ECO:0000259" key="2">
    <source>
        <dbReference type="Pfam" id="PF18962"/>
    </source>
</evidence>
<keyword evidence="1" id="KW-0732">Signal</keyword>
<dbReference type="OrthoDB" id="9805017at2"/>
<dbReference type="EMBL" id="CP001619">
    <property type="protein sequence ID" value="ACT91802.1"/>
    <property type="molecule type" value="Genomic_DNA"/>
</dbReference>
<dbReference type="Pfam" id="PF18962">
    <property type="entry name" value="Por_Secre_tail"/>
    <property type="match status" value="1"/>
</dbReference>
<name>C6W068_DYAFD</name>
<feature type="chain" id="PRO_5002972312" description="Secretion system C-terminal sorting domain-containing protein" evidence="1">
    <location>
        <begin position="26"/>
        <end position="1029"/>
    </location>
</feature>
<dbReference type="Gene3D" id="2.60.40.10">
    <property type="entry name" value="Immunoglobulins"/>
    <property type="match status" value="2"/>
</dbReference>
<dbReference type="KEGG" id="dfe:Dfer_0537"/>
<dbReference type="Proteomes" id="UP000002011">
    <property type="component" value="Chromosome"/>
</dbReference>
<evidence type="ECO:0000313" key="4">
    <source>
        <dbReference type="Proteomes" id="UP000002011"/>
    </source>
</evidence>
<protein>
    <recommendedName>
        <fullName evidence="2">Secretion system C-terminal sorting domain-containing protein</fullName>
    </recommendedName>
</protein>